<dbReference type="InterPro" id="IPR011010">
    <property type="entry name" value="DNA_brk_join_enz"/>
</dbReference>
<feature type="compositionally biased region" description="Polar residues" evidence="5">
    <location>
        <begin position="306"/>
        <end position="324"/>
    </location>
</feature>
<evidence type="ECO:0000256" key="2">
    <source>
        <dbReference type="ARBA" id="ARBA00023125"/>
    </source>
</evidence>
<dbReference type="EMBL" id="BNJJ01000013">
    <property type="protein sequence ID" value="GHO86635.1"/>
    <property type="molecule type" value="Genomic_DNA"/>
</dbReference>
<feature type="compositionally biased region" description="Basic residues" evidence="5">
    <location>
        <begin position="325"/>
        <end position="334"/>
    </location>
</feature>
<evidence type="ECO:0000313" key="9">
    <source>
        <dbReference type="Proteomes" id="UP000635565"/>
    </source>
</evidence>
<proteinExistence type="inferred from homology"/>
<gene>
    <name evidence="8" type="primary">xerD_2</name>
    <name evidence="8" type="ORF">KSZ_46410</name>
</gene>
<feature type="region of interest" description="Disordered" evidence="5">
    <location>
        <begin position="306"/>
        <end position="334"/>
    </location>
</feature>
<dbReference type="InterPro" id="IPR044068">
    <property type="entry name" value="CB"/>
</dbReference>
<sequence>MKLTDAVKGYLLSRKMNCSDKTVEWYRQKLAHFCMVLQQEYEVTMLDEVTVTHLRLFVELMKGTKANANNPHKPTKDDTTVSDLTVKGYVQVIKGFFNWCVREELITKNPVLKLENPKVGKYVIKTFSSDQVRQMLEACNTHTMIGFRDYTIILLLLDTGIRVSELCGLTLDRVYLEVINDAFIKVLGKGRKEREVGVSSDVAQYLWKYIHQHRHAKDDRNQTLFINLFGENLTIYGVEQMLEEVEKRAGITGVRVSPHTFRHTFARMFLENGGEVYKLSLILGHSSVLVTENYLKDFVSREARQGQSKHSPVSSLNLGKQNNGFKKKVQKWGD</sequence>
<dbReference type="SUPFAM" id="SSF56349">
    <property type="entry name" value="DNA breaking-rejoining enzymes"/>
    <property type="match status" value="1"/>
</dbReference>
<keyword evidence="2 4" id="KW-0238">DNA-binding</keyword>
<feature type="domain" description="Tyr recombinase" evidence="6">
    <location>
        <begin position="122"/>
        <end position="307"/>
    </location>
</feature>
<comment type="caution">
    <text evidence="8">The sequence shown here is derived from an EMBL/GenBank/DDBJ whole genome shotgun (WGS) entry which is preliminary data.</text>
</comment>
<comment type="similarity">
    <text evidence="1">Belongs to the 'phage' integrase family.</text>
</comment>
<organism evidence="8 9">
    <name type="scientific">Dictyobacter formicarum</name>
    <dbReference type="NCBI Taxonomy" id="2778368"/>
    <lineage>
        <taxon>Bacteria</taxon>
        <taxon>Bacillati</taxon>
        <taxon>Chloroflexota</taxon>
        <taxon>Ktedonobacteria</taxon>
        <taxon>Ktedonobacterales</taxon>
        <taxon>Dictyobacteraceae</taxon>
        <taxon>Dictyobacter</taxon>
    </lineage>
</organism>
<dbReference type="Gene3D" id="1.10.150.130">
    <property type="match status" value="1"/>
</dbReference>
<feature type="domain" description="Core-binding (CB)" evidence="7">
    <location>
        <begin position="1"/>
        <end position="101"/>
    </location>
</feature>
<dbReference type="Pfam" id="PF00589">
    <property type="entry name" value="Phage_integrase"/>
    <property type="match status" value="1"/>
</dbReference>
<dbReference type="Proteomes" id="UP000635565">
    <property type="component" value="Unassembled WGS sequence"/>
</dbReference>
<evidence type="ECO:0000256" key="4">
    <source>
        <dbReference type="PROSITE-ProRule" id="PRU01248"/>
    </source>
</evidence>
<reference evidence="8 9" key="1">
    <citation type="journal article" date="2021" name="Int. J. Syst. Evol. Microbiol.">
        <title>Reticulibacter mediterranei gen. nov., sp. nov., within the new family Reticulibacteraceae fam. nov., and Ktedonospora formicarum gen. nov., sp. nov., Ktedonobacter robiniae sp. nov., Dictyobacter formicarum sp. nov. and Dictyobacter arantiisoli sp. nov., belonging to the class Ktedonobacteria.</title>
        <authorList>
            <person name="Yabe S."/>
            <person name="Zheng Y."/>
            <person name="Wang C.M."/>
            <person name="Sakai Y."/>
            <person name="Abe K."/>
            <person name="Yokota A."/>
            <person name="Donadio S."/>
            <person name="Cavaletti L."/>
            <person name="Monciardini P."/>
        </authorList>
    </citation>
    <scope>NUCLEOTIDE SEQUENCE [LARGE SCALE GENOMIC DNA]</scope>
    <source>
        <strain evidence="8 9">SOSP1-9</strain>
    </source>
</reference>
<dbReference type="PROSITE" id="PS51898">
    <property type="entry name" value="TYR_RECOMBINASE"/>
    <property type="match status" value="1"/>
</dbReference>
<evidence type="ECO:0000259" key="6">
    <source>
        <dbReference type="PROSITE" id="PS51898"/>
    </source>
</evidence>
<keyword evidence="3" id="KW-0233">DNA recombination</keyword>
<evidence type="ECO:0000256" key="1">
    <source>
        <dbReference type="ARBA" id="ARBA00008857"/>
    </source>
</evidence>
<dbReference type="RefSeq" id="WP_201364256.1">
    <property type="nucleotide sequence ID" value="NZ_BNJJ01000013.1"/>
</dbReference>
<dbReference type="CDD" id="cd00397">
    <property type="entry name" value="DNA_BRE_C"/>
    <property type="match status" value="1"/>
</dbReference>
<evidence type="ECO:0000256" key="5">
    <source>
        <dbReference type="SAM" id="MobiDB-lite"/>
    </source>
</evidence>
<dbReference type="Gene3D" id="1.10.443.10">
    <property type="entry name" value="Intergrase catalytic core"/>
    <property type="match status" value="1"/>
</dbReference>
<dbReference type="PANTHER" id="PTHR30349">
    <property type="entry name" value="PHAGE INTEGRASE-RELATED"/>
    <property type="match status" value="1"/>
</dbReference>
<name>A0ABQ3VKK7_9CHLR</name>
<dbReference type="PANTHER" id="PTHR30349:SF41">
    <property type="entry name" value="INTEGRASE_RECOMBINASE PROTEIN MJ0367-RELATED"/>
    <property type="match status" value="1"/>
</dbReference>
<dbReference type="InterPro" id="IPR013762">
    <property type="entry name" value="Integrase-like_cat_sf"/>
</dbReference>
<dbReference type="InterPro" id="IPR050090">
    <property type="entry name" value="Tyrosine_recombinase_XerCD"/>
</dbReference>
<keyword evidence="9" id="KW-1185">Reference proteome</keyword>
<evidence type="ECO:0000313" key="8">
    <source>
        <dbReference type="EMBL" id="GHO86635.1"/>
    </source>
</evidence>
<accession>A0ABQ3VKK7</accession>
<dbReference type="InterPro" id="IPR010998">
    <property type="entry name" value="Integrase_recombinase_N"/>
</dbReference>
<protein>
    <submittedName>
        <fullName evidence="8">Integrase</fullName>
    </submittedName>
</protein>
<evidence type="ECO:0000256" key="3">
    <source>
        <dbReference type="ARBA" id="ARBA00023172"/>
    </source>
</evidence>
<evidence type="ECO:0000259" key="7">
    <source>
        <dbReference type="PROSITE" id="PS51900"/>
    </source>
</evidence>
<dbReference type="InterPro" id="IPR002104">
    <property type="entry name" value="Integrase_catalytic"/>
</dbReference>
<dbReference type="PROSITE" id="PS51900">
    <property type="entry name" value="CB"/>
    <property type="match status" value="1"/>
</dbReference>